<dbReference type="Pfam" id="PF09972">
    <property type="entry name" value="DUF2207"/>
    <property type="match status" value="1"/>
</dbReference>
<evidence type="ECO:0000259" key="4">
    <source>
        <dbReference type="Pfam" id="PF20990"/>
    </source>
</evidence>
<reference evidence="5 6" key="1">
    <citation type="submission" date="2016-11" db="EMBL/GenBank/DDBJ databases">
        <title>Interaction between Lactobacillus species and yeast in water kefir.</title>
        <authorList>
            <person name="Behr J."/>
            <person name="Xu D."/>
            <person name="Vogel R.F."/>
        </authorList>
    </citation>
    <scope>NUCLEOTIDE SEQUENCE [LARGE SCALE GENOMIC DNA]</scope>
    <source>
        <strain evidence="5 6">TMW 1.1827</strain>
    </source>
</reference>
<dbReference type="InterPro" id="IPR048389">
    <property type="entry name" value="YciQ-like_C"/>
</dbReference>
<accession>A0A3Q8D0F2</accession>
<evidence type="ECO:0000259" key="3">
    <source>
        <dbReference type="Pfam" id="PF09972"/>
    </source>
</evidence>
<dbReference type="EMBL" id="CP018180">
    <property type="protein sequence ID" value="AUJ32126.1"/>
    <property type="molecule type" value="Genomic_DNA"/>
</dbReference>
<dbReference type="KEGG" id="lng:BSQ50_05880"/>
<feature type="chain" id="PRO_5018524131" description="DUF2207 domain-containing protein" evidence="2">
    <location>
        <begin position="27"/>
        <end position="604"/>
    </location>
</feature>
<keyword evidence="1" id="KW-1133">Transmembrane helix</keyword>
<feature type="domain" description="DUF2207" evidence="3">
    <location>
        <begin position="31"/>
        <end position="216"/>
    </location>
</feature>
<feature type="transmembrane region" description="Helical" evidence="1">
    <location>
        <begin position="432"/>
        <end position="451"/>
    </location>
</feature>
<keyword evidence="1" id="KW-0812">Transmembrane</keyword>
<name>A0A3Q8D0F2_9LACO</name>
<feature type="transmembrane region" description="Helical" evidence="1">
    <location>
        <begin position="457"/>
        <end position="476"/>
    </location>
</feature>
<protein>
    <recommendedName>
        <fullName evidence="7">DUF2207 domain-containing protein</fullName>
    </recommendedName>
</protein>
<dbReference type="RefSeq" id="WP_148126715.1">
    <property type="nucleotide sequence ID" value="NZ_CP018180.1"/>
</dbReference>
<evidence type="ECO:0000313" key="5">
    <source>
        <dbReference type="EMBL" id="AUJ32126.1"/>
    </source>
</evidence>
<evidence type="ECO:0008006" key="7">
    <source>
        <dbReference type="Google" id="ProtNLM"/>
    </source>
</evidence>
<sequence>MKKHWFGIILGLCWGLLLIFSSNAQADSSYEITAYQVQTNIQSDGSAILTQRIHYDFDDAAHGVYYQQALGKHQQVKDISVAIEQNGKLSQVTPSTDGAQDTYQQTNTGQNVKLKVFHAVDSQTVTFIYRYRITNVITNWQDTAEMNWKIIGSGWDVPLKNIKITIQLPQSPVKQLQAWTHASTNGYTKVQRQQGRVIITAKNNPENSFIESHLLFPTSVTSANLLTKSAKRKQTVQNQEAAWAKRANQQRKQRQLVQTIVFGVLFGLGWTIILIVLWLMKKAKSRHQAWPRSTRQAVHSFEVPDLSAPVVQSLLSNRLPDSKALSAALVELAAQRKLAIEEQTEKIKFEQKPNYRITLLDSTLLKTADIWYQLFNTVGNGKSFTLQQLKQAGKSPMTSKRLQAAFKKWQKAQQKVAIEQNSVDQPIKHQNTWVTILTGTAIILLLGGSFGLSAKPLLRIAGGCSLLMIFLVIFFLKKHSPYTAEGVDLINQLRGFKKMLADIGRFNLKEVGELVLWEKIMPYAVAFGLAPKVAAALKANFDTEELENNFIIYYPFFINGKDFDFGEVFANSFSTSLASTSGSSGGFSGGNSGGFGGGSGGGAF</sequence>
<dbReference type="Proteomes" id="UP000324497">
    <property type="component" value="Chromosome"/>
</dbReference>
<gene>
    <name evidence="5" type="ORF">BSQ50_05880</name>
</gene>
<keyword evidence="1" id="KW-0472">Membrane</keyword>
<evidence type="ECO:0000256" key="1">
    <source>
        <dbReference type="SAM" id="Phobius"/>
    </source>
</evidence>
<organism evidence="5 6">
    <name type="scientific">Liquorilactobacillus nagelii</name>
    <dbReference type="NCBI Taxonomy" id="82688"/>
    <lineage>
        <taxon>Bacteria</taxon>
        <taxon>Bacillati</taxon>
        <taxon>Bacillota</taxon>
        <taxon>Bacilli</taxon>
        <taxon>Lactobacillales</taxon>
        <taxon>Lactobacillaceae</taxon>
        <taxon>Liquorilactobacillus</taxon>
    </lineage>
</organism>
<evidence type="ECO:0000256" key="2">
    <source>
        <dbReference type="SAM" id="SignalP"/>
    </source>
</evidence>
<keyword evidence="2" id="KW-0732">Signal</keyword>
<dbReference type="AlphaFoldDB" id="A0A3Q8D0F2"/>
<evidence type="ECO:0000313" key="6">
    <source>
        <dbReference type="Proteomes" id="UP000324497"/>
    </source>
</evidence>
<proteinExistence type="predicted"/>
<feature type="transmembrane region" description="Helical" evidence="1">
    <location>
        <begin position="256"/>
        <end position="280"/>
    </location>
</feature>
<feature type="signal peptide" evidence="2">
    <location>
        <begin position="1"/>
        <end position="26"/>
    </location>
</feature>
<keyword evidence="6" id="KW-1185">Reference proteome</keyword>
<feature type="domain" description="Predicted membrane protein YciQ-like C-terminal" evidence="4">
    <location>
        <begin position="298"/>
        <end position="537"/>
    </location>
</feature>
<dbReference type="Pfam" id="PF20990">
    <property type="entry name" value="DUF2207_C"/>
    <property type="match status" value="1"/>
</dbReference>
<dbReference type="InterPro" id="IPR018702">
    <property type="entry name" value="DUF2207"/>
</dbReference>